<feature type="transmembrane region" description="Helical" evidence="11">
    <location>
        <begin position="36"/>
        <end position="65"/>
    </location>
</feature>
<evidence type="ECO:0000259" key="12">
    <source>
        <dbReference type="Pfam" id="PF13493"/>
    </source>
</evidence>
<evidence type="ECO:0000256" key="9">
    <source>
        <dbReference type="ARBA" id="ARBA00023012"/>
    </source>
</evidence>
<evidence type="ECO:0000256" key="10">
    <source>
        <dbReference type="ARBA" id="ARBA00023136"/>
    </source>
</evidence>
<reference evidence="14" key="1">
    <citation type="journal article" date="2019" name="Int. J. Syst. Evol. Microbiol.">
        <title>The Global Catalogue of Microorganisms (GCM) 10K type strain sequencing project: providing services to taxonomists for standard genome sequencing and annotation.</title>
        <authorList>
            <consortium name="The Broad Institute Genomics Platform"/>
            <consortium name="The Broad Institute Genome Sequencing Center for Infectious Disease"/>
            <person name="Wu L."/>
            <person name="Ma J."/>
        </authorList>
    </citation>
    <scope>NUCLEOTIDE SEQUENCE [LARGE SCALE GENOMIC DNA]</scope>
    <source>
        <strain evidence="14">JCM 10977</strain>
    </source>
</reference>
<feature type="transmembrane region" description="Helical" evidence="11">
    <location>
        <begin position="85"/>
        <end position="105"/>
    </location>
</feature>
<protein>
    <recommendedName>
        <fullName evidence="12">Sensor protein KdpD transmembrane domain-containing protein</fullName>
    </recommendedName>
</protein>
<evidence type="ECO:0000256" key="7">
    <source>
        <dbReference type="ARBA" id="ARBA00022840"/>
    </source>
</evidence>
<evidence type="ECO:0000313" key="14">
    <source>
        <dbReference type="Proteomes" id="UP001500542"/>
    </source>
</evidence>
<evidence type="ECO:0000256" key="11">
    <source>
        <dbReference type="SAM" id="Phobius"/>
    </source>
</evidence>
<evidence type="ECO:0000256" key="4">
    <source>
        <dbReference type="ARBA" id="ARBA00022692"/>
    </source>
</evidence>
<keyword evidence="8 11" id="KW-1133">Transmembrane helix</keyword>
<dbReference type="Proteomes" id="UP001500542">
    <property type="component" value="Unassembled WGS sequence"/>
</dbReference>
<evidence type="ECO:0000256" key="3">
    <source>
        <dbReference type="ARBA" id="ARBA00022679"/>
    </source>
</evidence>
<keyword evidence="10 11" id="KW-0472">Membrane</keyword>
<comment type="caution">
    <text evidence="13">The sequence shown here is derived from an EMBL/GenBank/DDBJ whole genome shotgun (WGS) entry which is preliminary data.</text>
</comment>
<evidence type="ECO:0000313" key="13">
    <source>
        <dbReference type="EMBL" id="GAA0947738.1"/>
    </source>
</evidence>
<feature type="transmembrane region" description="Helical" evidence="11">
    <location>
        <begin position="6"/>
        <end position="24"/>
    </location>
</feature>
<dbReference type="EMBL" id="BAAAHK010000011">
    <property type="protein sequence ID" value="GAA0947738.1"/>
    <property type="molecule type" value="Genomic_DNA"/>
</dbReference>
<evidence type="ECO:0000256" key="5">
    <source>
        <dbReference type="ARBA" id="ARBA00022741"/>
    </source>
</evidence>
<comment type="subcellular location">
    <subcellularLocation>
        <location evidence="1">Membrane</location>
        <topology evidence="1">Multi-pass membrane protein</topology>
    </subcellularLocation>
</comment>
<gene>
    <name evidence="13" type="ORF">GCM10009554_44710</name>
</gene>
<accession>A0ABP4BDJ8</accession>
<organism evidence="13 14">
    <name type="scientific">Kribbella koreensis</name>
    <dbReference type="NCBI Taxonomy" id="57909"/>
    <lineage>
        <taxon>Bacteria</taxon>
        <taxon>Bacillati</taxon>
        <taxon>Actinomycetota</taxon>
        <taxon>Actinomycetes</taxon>
        <taxon>Propionibacteriales</taxon>
        <taxon>Kribbellaceae</taxon>
        <taxon>Kribbella</taxon>
    </lineage>
</organism>
<keyword evidence="2" id="KW-0597">Phosphoprotein</keyword>
<keyword evidence="3" id="KW-0808">Transferase</keyword>
<keyword evidence="7" id="KW-0067">ATP-binding</keyword>
<evidence type="ECO:0000256" key="2">
    <source>
        <dbReference type="ARBA" id="ARBA00022553"/>
    </source>
</evidence>
<sequence>MESYRNPVLTGAVFAPLIICAAVSPFRHSFDNANAALLLVLVIVAVASFGVRPAGVVAAVSSAVWFDFFLTVPYNRLTIENQDDIETTILLVVIGAAVTEIAIWGRRQQARASRQTGYLAGVMTTSQAIAAGGSTAEVIDQVRTELTAVLRIDGCRFLAGGKREHSPQLNPDGSVSRRDRLIKVERDGLPTDAEIELVVQHAGVVQGRFLLTAASRISRPDLEQRLVAVALADQVGAALASQESTLRNP</sequence>
<dbReference type="InterPro" id="IPR038318">
    <property type="entry name" value="KdpD_sf"/>
</dbReference>
<dbReference type="RefSeq" id="WP_343973291.1">
    <property type="nucleotide sequence ID" value="NZ_BAAAHK010000011.1"/>
</dbReference>
<feature type="domain" description="Sensor protein KdpD transmembrane" evidence="12">
    <location>
        <begin position="12"/>
        <end position="114"/>
    </location>
</feature>
<evidence type="ECO:0000256" key="1">
    <source>
        <dbReference type="ARBA" id="ARBA00004141"/>
    </source>
</evidence>
<dbReference type="InterPro" id="IPR025201">
    <property type="entry name" value="KdpD_TM"/>
</dbReference>
<keyword evidence="4 11" id="KW-0812">Transmembrane</keyword>
<dbReference type="Pfam" id="PF13493">
    <property type="entry name" value="DUF4118"/>
    <property type="match status" value="1"/>
</dbReference>
<keyword evidence="9" id="KW-0902">Two-component regulatory system</keyword>
<name>A0ABP4BDJ8_9ACTN</name>
<evidence type="ECO:0000256" key="6">
    <source>
        <dbReference type="ARBA" id="ARBA00022777"/>
    </source>
</evidence>
<keyword evidence="14" id="KW-1185">Reference proteome</keyword>
<keyword evidence="6" id="KW-0418">Kinase</keyword>
<proteinExistence type="predicted"/>
<evidence type="ECO:0000256" key="8">
    <source>
        <dbReference type="ARBA" id="ARBA00022989"/>
    </source>
</evidence>
<dbReference type="Gene3D" id="1.20.120.620">
    <property type="entry name" value="Backbone structure of the membrane domain of e. Coli histidine kinase receptor kdpd"/>
    <property type="match status" value="1"/>
</dbReference>
<keyword evidence="5" id="KW-0547">Nucleotide-binding</keyword>